<dbReference type="GO" id="GO:0046872">
    <property type="term" value="F:metal ion binding"/>
    <property type="evidence" value="ECO:0007669"/>
    <property type="project" value="UniProtKB-KW"/>
</dbReference>
<dbReference type="PROSITE" id="PS51296">
    <property type="entry name" value="RIESKE"/>
    <property type="match status" value="1"/>
</dbReference>
<dbReference type="Pfam" id="PF00355">
    <property type="entry name" value="Rieske"/>
    <property type="match status" value="1"/>
</dbReference>
<proteinExistence type="predicted"/>
<dbReference type="Gene3D" id="2.102.10.10">
    <property type="entry name" value="Rieske [2Fe-2S] iron-sulphur domain"/>
    <property type="match status" value="1"/>
</dbReference>
<dbReference type="AlphaFoldDB" id="A0A344TRN2"/>
<dbReference type="SUPFAM" id="SSF50022">
    <property type="entry name" value="ISP domain"/>
    <property type="match status" value="1"/>
</dbReference>
<dbReference type="RefSeq" id="WP_114070064.1">
    <property type="nucleotide sequence ID" value="NZ_CP030850.1"/>
</dbReference>
<dbReference type="InterPro" id="IPR017941">
    <property type="entry name" value="Rieske_2Fe-2S"/>
</dbReference>
<dbReference type="Proteomes" id="UP000251993">
    <property type="component" value="Chromosome"/>
</dbReference>
<dbReference type="CDD" id="cd03467">
    <property type="entry name" value="Rieske"/>
    <property type="match status" value="1"/>
</dbReference>
<evidence type="ECO:0000256" key="5">
    <source>
        <dbReference type="SAM" id="MobiDB-lite"/>
    </source>
</evidence>
<dbReference type="OrthoDB" id="165343at2"/>
<keyword evidence="3" id="KW-0408">Iron</keyword>
<feature type="domain" description="Rieske" evidence="6">
    <location>
        <begin position="92"/>
        <end position="162"/>
    </location>
</feature>
<evidence type="ECO:0000256" key="4">
    <source>
        <dbReference type="ARBA" id="ARBA00023014"/>
    </source>
</evidence>
<dbReference type="GO" id="GO:0051537">
    <property type="term" value="F:2 iron, 2 sulfur cluster binding"/>
    <property type="evidence" value="ECO:0007669"/>
    <property type="project" value="UniProtKB-KW"/>
</dbReference>
<name>A0A344TRN2_9BACT</name>
<dbReference type="PROSITE" id="PS51257">
    <property type="entry name" value="PROKAR_LIPOPROTEIN"/>
    <property type="match status" value="1"/>
</dbReference>
<sequence>MKQTTMKRGQFLRELGLSSSALMAFYCLGTTMTACSSGSDDPTPTPTTPTTSAGLTGNADLSKGAINFTLNLTSTDFATLKTVGNFVTVGSVIVANAKGTMVALSKACTHEGTTVGYRSAQNDFFCSNHGSEFSTTGAVEMGPATKALTVYSAKLSTDGNTLTVSA</sequence>
<accession>A0A344TRN2</accession>
<evidence type="ECO:0000256" key="2">
    <source>
        <dbReference type="ARBA" id="ARBA00022723"/>
    </source>
</evidence>
<protein>
    <submittedName>
        <fullName evidence="7">(2Fe-2S)-binding protein</fullName>
    </submittedName>
</protein>
<reference evidence="7 8" key="1">
    <citation type="submission" date="2018-07" db="EMBL/GenBank/DDBJ databases">
        <title>Genome sequencing of Runella.</title>
        <authorList>
            <person name="Baek M.-G."/>
            <person name="Yi H."/>
        </authorList>
    </citation>
    <scope>NUCLEOTIDE SEQUENCE [LARGE SCALE GENOMIC DNA]</scope>
    <source>
        <strain evidence="7 8">HYN0085</strain>
    </source>
</reference>
<dbReference type="KEGG" id="run:DR864_27970"/>
<feature type="region of interest" description="Disordered" evidence="5">
    <location>
        <begin position="36"/>
        <end position="56"/>
    </location>
</feature>
<evidence type="ECO:0000256" key="1">
    <source>
        <dbReference type="ARBA" id="ARBA00022714"/>
    </source>
</evidence>
<evidence type="ECO:0000313" key="8">
    <source>
        <dbReference type="Proteomes" id="UP000251993"/>
    </source>
</evidence>
<keyword evidence="8" id="KW-1185">Reference proteome</keyword>
<evidence type="ECO:0000259" key="6">
    <source>
        <dbReference type="PROSITE" id="PS51296"/>
    </source>
</evidence>
<organism evidence="7 8">
    <name type="scientific">Runella rosea</name>
    <dbReference type="NCBI Taxonomy" id="2259595"/>
    <lineage>
        <taxon>Bacteria</taxon>
        <taxon>Pseudomonadati</taxon>
        <taxon>Bacteroidota</taxon>
        <taxon>Cytophagia</taxon>
        <taxon>Cytophagales</taxon>
        <taxon>Spirosomataceae</taxon>
        <taxon>Runella</taxon>
    </lineage>
</organism>
<keyword evidence="4" id="KW-0411">Iron-sulfur</keyword>
<gene>
    <name evidence="7" type="ORF">DR864_27970</name>
</gene>
<evidence type="ECO:0000256" key="3">
    <source>
        <dbReference type="ARBA" id="ARBA00023004"/>
    </source>
</evidence>
<keyword evidence="2" id="KW-0479">Metal-binding</keyword>
<evidence type="ECO:0000313" key="7">
    <source>
        <dbReference type="EMBL" id="AXE21303.1"/>
    </source>
</evidence>
<dbReference type="EMBL" id="CP030850">
    <property type="protein sequence ID" value="AXE21303.1"/>
    <property type="molecule type" value="Genomic_DNA"/>
</dbReference>
<keyword evidence="1" id="KW-0001">2Fe-2S</keyword>
<dbReference type="InterPro" id="IPR036922">
    <property type="entry name" value="Rieske_2Fe-2S_sf"/>
</dbReference>